<protein>
    <recommendedName>
        <fullName evidence="8">Holo-[acyl-carrier-protein] synthase</fullName>
        <shortName evidence="8">Holo-ACP synthase</shortName>
        <ecNumber evidence="8">2.7.8.7</ecNumber>
    </recommendedName>
    <alternativeName>
        <fullName evidence="8">4'-phosphopantetheinyl transferase AcpS</fullName>
    </alternativeName>
</protein>
<evidence type="ECO:0000256" key="1">
    <source>
        <dbReference type="ARBA" id="ARBA00022516"/>
    </source>
</evidence>
<evidence type="ECO:0000259" key="9">
    <source>
        <dbReference type="Pfam" id="PF01648"/>
    </source>
</evidence>
<evidence type="ECO:0000256" key="8">
    <source>
        <dbReference type="HAMAP-Rule" id="MF_00101"/>
    </source>
</evidence>
<evidence type="ECO:0000256" key="5">
    <source>
        <dbReference type="ARBA" id="ARBA00022842"/>
    </source>
</evidence>
<keyword evidence="3 8" id="KW-0479">Metal-binding</keyword>
<keyword evidence="11" id="KW-1185">Reference proteome</keyword>
<feature type="binding site" evidence="8">
    <location>
        <position position="59"/>
    </location>
    <ligand>
        <name>Mg(2+)</name>
        <dbReference type="ChEBI" id="CHEBI:18420"/>
    </ligand>
</feature>
<dbReference type="EC" id="2.7.8.7" evidence="8"/>
<evidence type="ECO:0000256" key="3">
    <source>
        <dbReference type="ARBA" id="ARBA00022723"/>
    </source>
</evidence>
<proteinExistence type="inferred from homology"/>
<dbReference type="InterPro" id="IPR004568">
    <property type="entry name" value="Ppantetheine-prot_Trfase_dom"/>
</dbReference>
<comment type="catalytic activity">
    <reaction evidence="8">
        <text>apo-[ACP] + CoA = holo-[ACP] + adenosine 3',5'-bisphosphate + H(+)</text>
        <dbReference type="Rhea" id="RHEA:12068"/>
        <dbReference type="Rhea" id="RHEA-COMP:9685"/>
        <dbReference type="Rhea" id="RHEA-COMP:9690"/>
        <dbReference type="ChEBI" id="CHEBI:15378"/>
        <dbReference type="ChEBI" id="CHEBI:29999"/>
        <dbReference type="ChEBI" id="CHEBI:57287"/>
        <dbReference type="ChEBI" id="CHEBI:58343"/>
        <dbReference type="ChEBI" id="CHEBI:64479"/>
        <dbReference type="EC" id="2.7.8.7"/>
    </reaction>
</comment>
<keyword evidence="8" id="KW-0963">Cytoplasm</keyword>
<dbReference type="SUPFAM" id="SSF56214">
    <property type="entry name" value="4'-phosphopantetheinyl transferase"/>
    <property type="match status" value="1"/>
</dbReference>
<evidence type="ECO:0000256" key="7">
    <source>
        <dbReference type="ARBA" id="ARBA00023160"/>
    </source>
</evidence>
<comment type="cofactor">
    <cofactor evidence="8">
        <name>Mg(2+)</name>
        <dbReference type="ChEBI" id="CHEBI:18420"/>
    </cofactor>
</comment>
<organism evidence="10 11">
    <name type="scientific">Virgibacillus xinjiangensis</name>
    <dbReference type="NCBI Taxonomy" id="393090"/>
    <lineage>
        <taxon>Bacteria</taxon>
        <taxon>Bacillati</taxon>
        <taxon>Bacillota</taxon>
        <taxon>Bacilli</taxon>
        <taxon>Bacillales</taxon>
        <taxon>Bacillaceae</taxon>
        <taxon>Virgibacillus</taxon>
    </lineage>
</organism>
<reference evidence="11" key="1">
    <citation type="journal article" date="2019" name="Int. J. Syst. Evol. Microbiol.">
        <title>The Global Catalogue of Microorganisms (GCM) 10K type strain sequencing project: providing services to taxonomists for standard genome sequencing and annotation.</title>
        <authorList>
            <consortium name="The Broad Institute Genomics Platform"/>
            <consortium name="The Broad Institute Genome Sequencing Center for Infectious Disease"/>
            <person name="Wu L."/>
            <person name="Ma J."/>
        </authorList>
    </citation>
    <scope>NUCLEOTIDE SEQUENCE [LARGE SCALE GENOMIC DNA]</scope>
    <source>
        <strain evidence="11">KCTC 13128</strain>
    </source>
</reference>
<comment type="caution">
    <text evidence="10">The sequence shown here is derived from an EMBL/GenBank/DDBJ whole genome shotgun (WGS) entry which is preliminary data.</text>
</comment>
<dbReference type="GO" id="GO:0008897">
    <property type="term" value="F:holo-[acyl-carrier-protein] synthase activity"/>
    <property type="evidence" value="ECO:0007669"/>
    <property type="project" value="UniProtKB-EC"/>
</dbReference>
<keyword evidence="7 8" id="KW-0275">Fatty acid biosynthesis</keyword>
<evidence type="ECO:0000256" key="6">
    <source>
        <dbReference type="ARBA" id="ARBA00023098"/>
    </source>
</evidence>
<comment type="function">
    <text evidence="8">Transfers the 4'-phosphopantetheine moiety from coenzyme A to a Ser of acyl-carrier-protein.</text>
</comment>
<dbReference type="Proteomes" id="UP001595279">
    <property type="component" value="Unassembled WGS sequence"/>
</dbReference>
<dbReference type="NCBIfam" id="TIGR00556">
    <property type="entry name" value="pantethn_trn"/>
    <property type="match status" value="1"/>
</dbReference>
<dbReference type="InterPro" id="IPR002582">
    <property type="entry name" value="ACPS"/>
</dbReference>
<keyword evidence="4 8" id="KW-0276">Fatty acid metabolism</keyword>
<dbReference type="Gene3D" id="3.90.470.20">
    <property type="entry name" value="4'-phosphopantetheinyl transferase domain"/>
    <property type="match status" value="1"/>
</dbReference>
<feature type="domain" description="4'-phosphopantetheinyl transferase" evidence="9">
    <location>
        <begin position="4"/>
        <end position="112"/>
    </location>
</feature>
<sequence>MIKGIGLDIVEIRRIDRSLNRGTRLADRILTAKERKKFDELASPRRQAEYLAGRFAAKEAMAKAAGKGIGRLSFQHIETSSTEDGAPVLHVRGYEQNQLFVSITHSMDYAAAQVIIEE</sequence>
<dbReference type="NCBIfam" id="TIGR00516">
    <property type="entry name" value="acpS"/>
    <property type="match status" value="1"/>
</dbReference>
<feature type="binding site" evidence="8">
    <location>
        <position position="8"/>
    </location>
    <ligand>
        <name>Mg(2+)</name>
        <dbReference type="ChEBI" id="CHEBI:18420"/>
    </ligand>
</feature>
<name>A0ABV7CSR1_9BACI</name>
<gene>
    <name evidence="8 10" type="primary">acpS</name>
    <name evidence="10" type="ORF">ACFOGI_03490</name>
</gene>
<evidence type="ECO:0000256" key="2">
    <source>
        <dbReference type="ARBA" id="ARBA00022679"/>
    </source>
</evidence>
<keyword evidence="1 8" id="KW-0444">Lipid biosynthesis</keyword>
<comment type="subcellular location">
    <subcellularLocation>
        <location evidence="8">Cytoplasm</location>
    </subcellularLocation>
</comment>
<keyword evidence="2 8" id="KW-0808">Transferase</keyword>
<dbReference type="EMBL" id="JBHRSA010000009">
    <property type="protein sequence ID" value="MFC3039300.1"/>
    <property type="molecule type" value="Genomic_DNA"/>
</dbReference>
<dbReference type="Pfam" id="PF01648">
    <property type="entry name" value="ACPS"/>
    <property type="match status" value="1"/>
</dbReference>
<dbReference type="InterPro" id="IPR008278">
    <property type="entry name" value="4-PPantetheinyl_Trfase_dom"/>
</dbReference>
<evidence type="ECO:0000313" key="10">
    <source>
        <dbReference type="EMBL" id="MFC3039300.1"/>
    </source>
</evidence>
<keyword evidence="6 8" id="KW-0443">Lipid metabolism</keyword>
<dbReference type="HAMAP" id="MF_00101">
    <property type="entry name" value="AcpS"/>
    <property type="match status" value="1"/>
</dbReference>
<dbReference type="RefSeq" id="WP_390268462.1">
    <property type="nucleotide sequence ID" value="NZ_JBHRSA010000009.1"/>
</dbReference>
<keyword evidence="5 8" id="KW-0460">Magnesium</keyword>
<accession>A0ABV7CSR1</accession>
<evidence type="ECO:0000256" key="4">
    <source>
        <dbReference type="ARBA" id="ARBA00022832"/>
    </source>
</evidence>
<evidence type="ECO:0000313" key="11">
    <source>
        <dbReference type="Proteomes" id="UP001595279"/>
    </source>
</evidence>
<comment type="similarity">
    <text evidence="8">Belongs to the P-Pant transferase superfamily. AcpS family.</text>
</comment>
<dbReference type="InterPro" id="IPR037143">
    <property type="entry name" value="4-PPantetheinyl_Trfase_dom_sf"/>
</dbReference>